<reference evidence="1 2" key="1">
    <citation type="journal article" date="2019" name="Sci. Rep.">
        <title>A high-quality genome of Eragrostis curvula grass provides insights into Poaceae evolution and supports new strategies to enhance forage quality.</title>
        <authorList>
            <person name="Carballo J."/>
            <person name="Santos B.A.C.M."/>
            <person name="Zappacosta D."/>
            <person name="Garbus I."/>
            <person name="Selva J.P."/>
            <person name="Gallo C.A."/>
            <person name="Diaz A."/>
            <person name="Albertini E."/>
            <person name="Caccamo M."/>
            <person name="Echenique V."/>
        </authorList>
    </citation>
    <scope>NUCLEOTIDE SEQUENCE [LARGE SCALE GENOMIC DNA]</scope>
    <source>
        <strain evidence="2">cv. Victoria</strain>
        <tissue evidence="1">Leaf</tissue>
    </source>
</reference>
<dbReference type="InterPro" id="IPR053197">
    <property type="entry name" value="F-box_SCFL_complex_component"/>
</dbReference>
<name>A0A5J9USW9_9POAL</name>
<dbReference type="Gramene" id="TVU26361">
    <property type="protein sequence ID" value="TVU26361"/>
    <property type="gene ID" value="EJB05_28904"/>
</dbReference>
<dbReference type="PANTHER" id="PTHR34223:SF22">
    <property type="entry name" value="OS11G0208300 PROTEIN"/>
    <property type="match status" value="1"/>
</dbReference>
<protein>
    <submittedName>
        <fullName evidence="1">Uncharacterized protein</fullName>
    </submittedName>
</protein>
<dbReference type="Proteomes" id="UP000324897">
    <property type="component" value="Chromosome 2"/>
</dbReference>
<proteinExistence type="predicted"/>
<gene>
    <name evidence="1" type="ORF">EJB05_28904</name>
</gene>
<feature type="non-terminal residue" evidence="1">
    <location>
        <position position="1"/>
    </location>
</feature>
<accession>A0A5J9USW9</accession>
<organism evidence="1 2">
    <name type="scientific">Eragrostis curvula</name>
    <name type="common">weeping love grass</name>
    <dbReference type="NCBI Taxonomy" id="38414"/>
    <lineage>
        <taxon>Eukaryota</taxon>
        <taxon>Viridiplantae</taxon>
        <taxon>Streptophyta</taxon>
        <taxon>Embryophyta</taxon>
        <taxon>Tracheophyta</taxon>
        <taxon>Spermatophyta</taxon>
        <taxon>Magnoliopsida</taxon>
        <taxon>Liliopsida</taxon>
        <taxon>Poales</taxon>
        <taxon>Poaceae</taxon>
        <taxon>PACMAD clade</taxon>
        <taxon>Chloridoideae</taxon>
        <taxon>Eragrostideae</taxon>
        <taxon>Eragrostidinae</taxon>
        <taxon>Eragrostis</taxon>
    </lineage>
</organism>
<keyword evidence="2" id="KW-1185">Reference proteome</keyword>
<sequence length="176" mass="19931">MPFRMASSTTSVLAQRWRHLWIFSPGICFAGVKGWSSVDNFRRFVDRLLHLRQESVAPLESCCFELDLGDDGSGSVAPVRLIPREWILLALRCKVRVLRFCGSKEGFFCLDSDDVALVSETLTRIEFSNFSMRGSVLDFSGCTALVDLKAESSNTSARQRQVKVYEMQAKDSRFMK</sequence>
<dbReference type="PANTHER" id="PTHR34223">
    <property type="entry name" value="OS11G0201299 PROTEIN"/>
    <property type="match status" value="1"/>
</dbReference>
<evidence type="ECO:0000313" key="1">
    <source>
        <dbReference type="EMBL" id="TVU26361.1"/>
    </source>
</evidence>
<dbReference type="EMBL" id="RWGY01000013">
    <property type="protein sequence ID" value="TVU26361.1"/>
    <property type="molecule type" value="Genomic_DNA"/>
</dbReference>
<dbReference type="AlphaFoldDB" id="A0A5J9USW9"/>
<evidence type="ECO:0000313" key="2">
    <source>
        <dbReference type="Proteomes" id="UP000324897"/>
    </source>
</evidence>
<comment type="caution">
    <text evidence="1">The sequence shown here is derived from an EMBL/GenBank/DDBJ whole genome shotgun (WGS) entry which is preliminary data.</text>
</comment>